<name>A0A6V7RR34_9STAP</name>
<dbReference type="NCBIfam" id="NF033218">
    <property type="entry name" value="anchor_AmaP"/>
    <property type="match status" value="1"/>
</dbReference>
<dbReference type="EMBL" id="CAJEWD010000009">
    <property type="protein sequence ID" value="CAD2081315.1"/>
    <property type="molecule type" value="Genomic_DNA"/>
</dbReference>
<organism evidence="2 3">
    <name type="scientific">Jeotgalicoccus meleagridis</name>
    <dbReference type="NCBI Taxonomy" id="2759181"/>
    <lineage>
        <taxon>Bacteria</taxon>
        <taxon>Bacillati</taxon>
        <taxon>Bacillota</taxon>
        <taxon>Bacilli</taxon>
        <taxon>Bacillales</taxon>
        <taxon>Staphylococcaceae</taxon>
        <taxon>Jeotgalicoccus</taxon>
    </lineage>
</organism>
<feature type="transmembrane region" description="Helical" evidence="1">
    <location>
        <begin position="45"/>
        <end position="66"/>
    </location>
</feature>
<evidence type="ECO:0000313" key="2">
    <source>
        <dbReference type="EMBL" id="CAD2081315.1"/>
    </source>
</evidence>
<feature type="transmembrane region" description="Helical" evidence="1">
    <location>
        <begin position="7"/>
        <end position="25"/>
    </location>
</feature>
<evidence type="ECO:0008006" key="4">
    <source>
        <dbReference type="Google" id="ProtNLM"/>
    </source>
</evidence>
<reference evidence="2 3" key="1">
    <citation type="submission" date="2020-07" db="EMBL/GenBank/DDBJ databases">
        <authorList>
            <person name="Criscuolo A."/>
        </authorList>
    </citation>
    <scope>NUCLEOTIDE SEQUENCE [LARGE SCALE GENOMIC DNA]</scope>
    <source>
        <strain evidence="2">CIP111649</strain>
    </source>
</reference>
<comment type="caution">
    <text evidence="2">The sequence shown here is derived from an EMBL/GenBank/DDBJ whole genome shotgun (WGS) entry which is preliminary data.</text>
</comment>
<dbReference type="RefSeq" id="WP_185126614.1">
    <property type="nucleotide sequence ID" value="NZ_CAJEWD010000009.1"/>
</dbReference>
<dbReference type="Proteomes" id="UP000589351">
    <property type="component" value="Unassembled WGS sequence"/>
</dbReference>
<accession>A0A6V7RR34</accession>
<keyword evidence="1" id="KW-0812">Transmembrane</keyword>
<dbReference type="AlphaFoldDB" id="A0A6V7RR34"/>
<evidence type="ECO:0000313" key="3">
    <source>
        <dbReference type="Proteomes" id="UP000589351"/>
    </source>
</evidence>
<gene>
    <name evidence="2" type="ORF">JEODO184_02110</name>
</gene>
<protein>
    <recommendedName>
        <fullName evidence="4">Alkaline shock response membrane anchor protein AmaP</fullName>
    </recommendedName>
</protein>
<keyword evidence="3" id="KW-1185">Reference proteome</keyword>
<keyword evidence="1" id="KW-1133">Transmembrane helix</keyword>
<keyword evidence="1" id="KW-0472">Membrane</keyword>
<sequence length="179" mass="20933">MKRVFSFLFGLLLLIFLIYYAATLAPYERIKTWLEQVQSFNEFTLIHYIVLAVLLIISIFFILWAFRPSDKRHKLAWATTNGELVISRKAIDSYIEKTVNQFENVRIVSIDTTLKERNNKRTIDSVVKVLWAPSDDVPEYSVEDINSKIQSKLEEFTNANVENVKLIVTDQEKTEKRVI</sequence>
<evidence type="ECO:0000256" key="1">
    <source>
        <dbReference type="SAM" id="Phobius"/>
    </source>
</evidence>
<proteinExistence type="predicted"/>